<evidence type="ECO:0008006" key="3">
    <source>
        <dbReference type="Google" id="ProtNLM"/>
    </source>
</evidence>
<gene>
    <name evidence="1" type="ORF">ElyMa_004748100</name>
</gene>
<comment type="caution">
    <text evidence="1">The sequence shown here is derived from an EMBL/GenBank/DDBJ whole genome shotgun (WGS) entry which is preliminary data.</text>
</comment>
<proteinExistence type="predicted"/>
<evidence type="ECO:0000313" key="1">
    <source>
        <dbReference type="EMBL" id="GFS08112.1"/>
    </source>
</evidence>
<dbReference type="Proteomes" id="UP000762676">
    <property type="component" value="Unassembled WGS sequence"/>
</dbReference>
<protein>
    <recommendedName>
        <fullName evidence="3">TGF-beta family profile domain-containing protein</fullName>
    </recommendedName>
</protein>
<keyword evidence="2" id="KW-1185">Reference proteome</keyword>
<name>A0AAV4IHJ1_9GAST</name>
<organism evidence="1 2">
    <name type="scientific">Elysia marginata</name>
    <dbReference type="NCBI Taxonomy" id="1093978"/>
    <lineage>
        <taxon>Eukaryota</taxon>
        <taxon>Metazoa</taxon>
        <taxon>Spiralia</taxon>
        <taxon>Lophotrochozoa</taxon>
        <taxon>Mollusca</taxon>
        <taxon>Gastropoda</taxon>
        <taxon>Heterobranchia</taxon>
        <taxon>Euthyneura</taxon>
        <taxon>Panpulmonata</taxon>
        <taxon>Sacoglossa</taxon>
        <taxon>Placobranchoidea</taxon>
        <taxon>Plakobranchidae</taxon>
        <taxon>Elysia</taxon>
    </lineage>
</organism>
<accession>A0AAV4IHJ1</accession>
<sequence>MAPGGYRSLGVLYSINLTGFTLTAAGHPALRLTDCPVVCVNLAAEINGLLLKHINKIEILTQTSARVQPFDRIEQGLTYATNKALSDQHVGSSEHAAAFPILNVGNDIISVSADIISKKVNDVVATSILKTNPVRVVPNSPSALYDAISENTKMISLNKFIEAMLLQNLGNIASNKNLNGIVRRAETFHSKKPGEQLEIGFGLLKQRSCVDPPASARLNLTSVAYDYPQNSINLELHQRTEVMLAIFRSRRPNLRDPVNQTEGYACFSTKETLEAFYVQGVKCWLIFPRHQNVQFYRCRRTRCGQGVAQVCSSFDEITPLWAWCNTTFEGHKIIKFQLPLPVSCVCQPVTPC</sequence>
<evidence type="ECO:0000313" key="2">
    <source>
        <dbReference type="Proteomes" id="UP000762676"/>
    </source>
</evidence>
<reference evidence="1 2" key="1">
    <citation type="journal article" date="2021" name="Elife">
        <title>Chloroplast acquisition without the gene transfer in kleptoplastic sea slugs, Plakobranchus ocellatus.</title>
        <authorList>
            <person name="Maeda T."/>
            <person name="Takahashi S."/>
            <person name="Yoshida T."/>
            <person name="Shimamura S."/>
            <person name="Takaki Y."/>
            <person name="Nagai Y."/>
            <person name="Toyoda A."/>
            <person name="Suzuki Y."/>
            <person name="Arimoto A."/>
            <person name="Ishii H."/>
            <person name="Satoh N."/>
            <person name="Nishiyama T."/>
            <person name="Hasebe M."/>
            <person name="Maruyama T."/>
            <person name="Minagawa J."/>
            <person name="Obokata J."/>
            <person name="Shigenobu S."/>
        </authorList>
    </citation>
    <scope>NUCLEOTIDE SEQUENCE [LARGE SCALE GENOMIC DNA]</scope>
</reference>
<dbReference type="AlphaFoldDB" id="A0AAV4IHJ1"/>
<dbReference type="EMBL" id="BMAT01009533">
    <property type="protein sequence ID" value="GFS08112.1"/>
    <property type="molecule type" value="Genomic_DNA"/>
</dbReference>